<dbReference type="Pfam" id="PF02687">
    <property type="entry name" value="FtsX"/>
    <property type="match status" value="1"/>
</dbReference>
<feature type="transmembrane region" description="Helical" evidence="6">
    <location>
        <begin position="395"/>
        <end position="418"/>
    </location>
</feature>
<feature type="transmembrane region" description="Helical" evidence="6">
    <location>
        <begin position="633"/>
        <end position="656"/>
    </location>
</feature>
<dbReference type="Pfam" id="PF12704">
    <property type="entry name" value="MacB_PCD"/>
    <property type="match status" value="1"/>
</dbReference>
<dbReference type="AlphaFoldDB" id="A0A9D2HXP9"/>
<keyword evidence="5 6" id="KW-0472">Membrane</keyword>
<evidence type="ECO:0000256" key="6">
    <source>
        <dbReference type="SAM" id="Phobius"/>
    </source>
</evidence>
<feature type="transmembrane region" description="Helical" evidence="6">
    <location>
        <begin position="303"/>
        <end position="329"/>
    </location>
</feature>
<feature type="domain" description="MacB-like periplasmic core" evidence="8">
    <location>
        <begin position="22"/>
        <end position="227"/>
    </location>
</feature>
<feature type="transmembrane region" description="Helical" evidence="6">
    <location>
        <begin position="349"/>
        <end position="374"/>
    </location>
</feature>
<keyword evidence="4 6" id="KW-1133">Transmembrane helix</keyword>
<evidence type="ECO:0000313" key="10">
    <source>
        <dbReference type="Proteomes" id="UP000823862"/>
    </source>
</evidence>
<comment type="subcellular location">
    <subcellularLocation>
        <location evidence="1">Cell membrane</location>
        <topology evidence="1">Multi-pass membrane protein</topology>
    </subcellularLocation>
</comment>
<evidence type="ECO:0000259" key="7">
    <source>
        <dbReference type="Pfam" id="PF02687"/>
    </source>
</evidence>
<sequence>MIGHYLKVAVRQMWKYKSHQVISALCLAVGIICFSYMWMIIAAVNQAYELPDYERRVTLYMVKDNQVTRFLTGNEVLRLQEDLRPMGVKNVSASSYPYDGEVEVIDSEGRMMPYLVSLAYVNAYNFAYLDKTVQGLTRELEPYDVVLSASFARKAFGRENPIGQSLRFGDEATSFKIVGVADDVRPGTKPVDCYFSMSLNPDVRLFSQIHVILPENLDYETFRQHVEQWVWQSDDGQYTILPGRISDGDMDRKLAQGLALLIASLILLSGMINFLKFVIQTFFNRQRELVLRKCMGSGLKGLYGLLASEVFLMMTLAFFLSLFLTEVVFALLKDRLPADFPILPIGEVYLIQCGVYVGILVVGLLAACFPMMRLKRSTLYAFLQSTRRKHTFRNWMIAVQLFISMFFLGGLIVINMLWDEIIFDGYLPLSRAEQSRVVVLPVNSRYMERNIGAVLDEVRRMPEVDRVTYTNISSSIADFSLIDYPRRDGGKSFAVMQNGSPDYFAFFNIPMEGKLVSPDAGHQVYVSRRFKQLLDEEGYDGTVCLGDVDYQVAGVYEALFAEVEQKNYVGSVFFPSVTAKSYYILVDEHTSVREFQERLLQLCRKFIPETLPVDIHLLPDDDETKAAIGMMQMALTALVVVSLLLVVLSIYSSISLDTQGRRKEVAIRKINGARPVNIFFLFAKVYLYIFAVTYVLACCLIYIVGIHIAGQFGSMRSWQWPVLLFVLITLLLAAVSGYKIWQVMRLNPAEVIKNNE</sequence>
<dbReference type="Proteomes" id="UP000823862">
    <property type="component" value="Unassembled WGS sequence"/>
</dbReference>
<feature type="transmembrane region" description="Helical" evidence="6">
    <location>
        <begin position="258"/>
        <end position="283"/>
    </location>
</feature>
<accession>A0A9D2HXP9</accession>
<reference evidence="9" key="1">
    <citation type="journal article" date="2021" name="PeerJ">
        <title>Extensive microbial diversity within the chicken gut microbiome revealed by metagenomics and culture.</title>
        <authorList>
            <person name="Gilroy R."/>
            <person name="Ravi A."/>
            <person name="Getino M."/>
            <person name="Pursley I."/>
            <person name="Horton D.L."/>
            <person name="Alikhan N.F."/>
            <person name="Baker D."/>
            <person name="Gharbi K."/>
            <person name="Hall N."/>
            <person name="Watson M."/>
            <person name="Adriaenssens E.M."/>
            <person name="Foster-Nyarko E."/>
            <person name="Jarju S."/>
            <person name="Secka A."/>
            <person name="Antonio M."/>
            <person name="Oren A."/>
            <person name="Chaudhuri R.R."/>
            <person name="La Ragione R."/>
            <person name="Hildebrand F."/>
            <person name="Pallen M.J."/>
        </authorList>
    </citation>
    <scope>NUCLEOTIDE SEQUENCE</scope>
    <source>
        <strain evidence="9">ChiHjej12B11-9795</strain>
    </source>
</reference>
<dbReference type="EMBL" id="DWZI01000046">
    <property type="protein sequence ID" value="HJA86406.1"/>
    <property type="molecule type" value="Genomic_DNA"/>
</dbReference>
<feature type="transmembrane region" description="Helical" evidence="6">
    <location>
        <begin position="677"/>
        <end position="706"/>
    </location>
</feature>
<keyword evidence="3 6" id="KW-0812">Transmembrane</keyword>
<evidence type="ECO:0000256" key="5">
    <source>
        <dbReference type="ARBA" id="ARBA00023136"/>
    </source>
</evidence>
<feature type="transmembrane region" description="Helical" evidence="6">
    <location>
        <begin position="718"/>
        <end position="738"/>
    </location>
</feature>
<evidence type="ECO:0000256" key="4">
    <source>
        <dbReference type="ARBA" id="ARBA00022989"/>
    </source>
</evidence>
<dbReference type="GO" id="GO:0005886">
    <property type="term" value="C:plasma membrane"/>
    <property type="evidence" value="ECO:0007669"/>
    <property type="project" value="UniProtKB-SubCell"/>
</dbReference>
<evidence type="ECO:0000256" key="1">
    <source>
        <dbReference type="ARBA" id="ARBA00004651"/>
    </source>
</evidence>
<comment type="caution">
    <text evidence="9">The sequence shown here is derived from an EMBL/GenBank/DDBJ whole genome shotgun (WGS) entry which is preliminary data.</text>
</comment>
<feature type="domain" description="ABC3 transporter permease C-terminal" evidence="7">
    <location>
        <begin position="638"/>
        <end position="748"/>
    </location>
</feature>
<feature type="transmembrane region" description="Helical" evidence="6">
    <location>
        <begin position="21"/>
        <end position="41"/>
    </location>
</feature>
<name>A0A9D2HXP9_9BACE</name>
<gene>
    <name evidence="9" type="ORF">H9950_09510</name>
</gene>
<evidence type="ECO:0000256" key="2">
    <source>
        <dbReference type="ARBA" id="ARBA00022475"/>
    </source>
</evidence>
<protein>
    <submittedName>
        <fullName evidence="9">ABC transporter permease</fullName>
    </submittedName>
</protein>
<dbReference type="GO" id="GO:0022857">
    <property type="term" value="F:transmembrane transporter activity"/>
    <property type="evidence" value="ECO:0007669"/>
    <property type="project" value="TreeGrafter"/>
</dbReference>
<organism evidence="9 10">
    <name type="scientific">Candidatus Bacteroides avicola</name>
    <dbReference type="NCBI Taxonomy" id="2838468"/>
    <lineage>
        <taxon>Bacteria</taxon>
        <taxon>Pseudomonadati</taxon>
        <taxon>Bacteroidota</taxon>
        <taxon>Bacteroidia</taxon>
        <taxon>Bacteroidales</taxon>
        <taxon>Bacteroidaceae</taxon>
        <taxon>Bacteroides</taxon>
    </lineage>
</organism>
<dbReference type="InterPro" id="IPR003838">
    <property type="entry name" value="ABC3_permease_C"/>
</dbReference>
<dbReference type="InterPro" id="IPR050250">
    <property type="entry name" value="Macrolide_Exporter_MacB"/>
</dbReference>
<evidence type="ECO:0000259" key="8">
    <source>
        <dbReference type="Pfam" id="PF12704"/>
    </source>
</evidence>
<keyword evidence="2" id="KW-1003">Cell membrane</keyword>
<dbReference type="PANTHER" id="PTHR30572:SF18">
    <property type="entry name" value="ABC-TYPE MACROLIDE FAMILY EXPORT SYSTEM PERMEASE COMPONENT 2"/>
    <property type="match status" value="1"/>
</dbReference>
<dbReference type="InterPro" id="IPR025857">
    <property type="entry name" value="MacB_PCD"/>
</dbReference>
<proteinExistence type="predicted"/>
<evidence type="ECO:0000313" key="9">
    <source>
        <dbReference type="EMBL" id="HJA86406.1"/>
    </source>
</evidence>
<dbReference type="PANTHER" id="PTHR30572">
    <property type="entry name" value="MEMBRANE COMPONENT OF TRANSPORTER-RELATED"/>
    <property type="match status" value="1"/>
</dbReference>
<reference evidence="9" key="2">
    <citation type="submission" date="2021-04" db="EMBL/GenBank/DDBJ databases">
        <authorList>
            <person name="Gilroy R."/>
        </authorList>
    </citation>
    <scope>NUCLEOTIDE SEQUENCE</scope>
    <source>
        <strain evidence="9">ChiHjej12B11-9795</strain>
    </source>
</reference>
<evidence type="ECO:0000256" key="3">
    <source>
        <dbReference type="ARBA" id="ARBA00022692"/>
    </source>
</evidence>